<keyword evidence="2" id="KW-1133">Transmembrane helix</keyword>
<gene>
    <name evidence="3" type="ORF">IQ251_14600</name>
</gene>
<name>A0A929G0J3_9PSEU</name>
<evidence type="ECO:0000313" key="3">
    <source>
        <dbReference type="EMBL" id="MBE9375680.1"/>
    </source>
</evidence>
<keyword evidence="4" id="KW-1185">Reference proteome</keyword>
<dbReference type="RefSeq" id="WP_193929123.1">
    <property type="nucleotide sequence ID" value="NZ_JADEYC010000023.1"/>
</dbReference>
<dbReference type="NCBIfam" id="TIGR03544">
    <property type="entry name" value="DivI1A_domain"/>
    <property type="match status" value="1"/>
</dbReference>
<keyword evidence="2" id="KW-0812">Transmembrane</keyword>
<sequence>MASALVYVFVVLAVAAVVYLLASLVFGRGEQLAPLPPGATPTRLPARGIEGDDVRDLRFQQVVRGYKAAEVDWTLDRLAGELDELRGQVAVLERQLDAAGEELHRSRSAAEPDPESGTPEDGERGQDDPA</sequence>
<evidence type="ECO:0000256" key="1">
    <source>
        <dbReference type="SAM" id="MobiDB-lite"/>
    </source>
</evidence>
<dbReference type="Gene3D" id="6.10.250.660">
    <property type="match status" value="1"/>
</dbReference>
<accession>A0A929G0J3</accession>
<feature type="region of interest" description="Disordered" evidence="1">
    <location>
        <begin position="100"/>
        <end position="130"/>
    </location>
</feature>
<dbReference type="AlphaFoldDB" id="A0A929G0J3"/>
<protein>
    <submittedName>
        <fullName evidence="3">DivIVA domain-containing protein</fullName>
    </submittedName>
</protein>
<proteinExistence type="predicted"/>
<dbReference type="Proteomes" id="UP000598360">
    <property type="component" value="Unassembled WGS sequence"/>
</dbReference>
<reference evidence="3" key="1">
    <citation type="submission" date="2020-10" db="EMBL/GenBank/DDBJ databases">
        <title>Diversity and distribution of actinomycetes associated with coral in the coast of Hainan.</title>
        <authorList>
            <person name="Li F."/>
        </authorList>
    </citation>
    <scope>NUCLEOTIDE SEQUENCE</scope>
    <source>
        <strain evidence="3">HNM0983</strain>
    </source>
</reference>
<feature type="transmembrane region" description="Helical" evidence="2">
    <location>
        <begin position="6"/>
        <end position="26"/>
    </location>
</feature>
<evidence type="ECO:0000256" key="2">
    <source>
        <dbReference type="SAM" id="Phobius"/>
    </source>
</evidence>
<comment type="caution">
    <text evidence="3">The sequence shown here is derived from an EMBL/GenBank/DDBJ whole genome shotgun (WGS) entry which is preliminary data.</text>
</comment>
<dbReference type="InterPro" id="IPR019933">
    <property type="entry name" value="DivIVA_domain"/>
</dbReference>
<keyword evidence="2" id="KW-0472">Membrane</keyword>
<feature type="compositionally biased region" description="Basic and acidic residues" evidence="1">
    <location>
        <begin position="121"/>
        <end position="130"/>
    </location>
</feature>
<feature type="compositionally biased region" description="Basic and acidic residues" evidence="1">
    <location>
        <begin position="101"/>
        <end position="110"/>
    </location>
</feature>
<organism evidence="3 4">
    <name type="scientific">Saccharopolyspora montiporae</name>
    <dbReference type="NCBI Taxonomy" id="2781240"/>
    <lineage>
        <taxon>Bacteria</taxon>
        <taxon>Bacillati</taxon>
        <taxon>Actinomycetota</taxon>
        <taxon>Actinomycetes</taxon>
        <taxon>Pseudonocardiales</taxon>
        <taxon>Pseudonocardiaceae</taxon>
        <taxon>Saccharopolyspora</taxon>
    </lineage>
</organism>
<dbReference type="EMBL" id="JADEYC010000023">
    <property type="protein sequence ID" value="MBE9375680.1"/>
    <property type="molecule type" value="Genomic_DNA"/>
</dbReference>
<evidence type="ECO:0000313" key="4">
    <source>
        <dbReference type="Proteomes" id="UP000598360"/>
    </source>
</evidence>